<organism evidence="1 2">
    <name type="scientific">Favolaschia claudopus</name>
    <dbReference type="NCBI Taxonomy" id="2862362"/>
    <lineage>
        <taxon>Eukaryota</taxon>
        <taxon>Fungi</taxon>
        <taxon>Dikarya</taxon>
        <taxon>Basidiomycota</taxon>
        <taxon>Agaricomycotina</taxon>
        <taxon>Agaricomycetes</taxon>
        <taxon>Agaricomycetidae</taxon>
        <taxon>Agaricales</taxon>
        <taxon>Marasmiineae</taxon>
        <taxon>Mycenaceae</taxon>
        <taxon>Favolaschia</taxon>
    </lineage>
</organism>
<dbReference type="EMBL" id="JAWWNJ010000010">
    <property type="protein sequence ID" value="KAK7046166.1"/>
    <property type="molecule type" value="Genomic_DNA"/>
</dbReference>
<feature type="non-terminal residue" evidence="1">
    <location>
        <position position="85"/>
    </location>
</feature>
<sequence>MTLVIVVPGLIVVSLKLFPHSGDLGFLDVLAGSYERLVRQRLAAYRGVANLNVHAVELSPTLTSLLRCCLAGFRTASIGVFGFTQ</sequence>
<comment type="caution">
    <text evidence="1">The sequence shown here is derived from an EMBL/GenBank/DDBJ whole genome shotgun (WGS) entry which is preliminary data.</text>
</comment>
<dbReference type="AlphaFoldDB" id="A0AAW0D3D0"/>
<gene>
    <name evidence="1" type="ORF">R3P38DRAFT_2872989</name>
</gene>
<accession>A0AAW0D3D0</accession>
<name>A0AAW0D3D0_9AGAR</name>
<reference evidence="1 2" key="1">
    <citation type="journal article" date="2024" name="J Genomics">
        <title>Draft genome sequencing and assembly of Favolaschia claudopus CIRM-BRFM 2984 isolated from oak limbs.</title>
        <authorList>
            <person name="Navarro D."/>
            <person name="Drula E."/>
            <person name="Chaduli D."/>
            <person name="Cazenave R."/>
            <person name="Ahrendt S."/>
            <person name="Wang J."/>
            <person name="Lipzen A."/>
            <person name="Daum C."/>
            <person name="Barry K."/>
            <person name="Grigoriev I.V."/>
            <person name="Favel A."/>
            <person name="Rosso M.N."/>
            <person name="Martin F."/>
        </authorList>
    </citation>
    <scope>NUCLEOTIDE SEQUENCE [LARGE SCALE GENOMIC DNA]</scope>
    <source>
        <strain evidence="1 2">CIRM-BRFM 2984</strain>
    </source>
</reference>
<protein>
    <submittedName>
        <fullName evidence="1">Uncharacterized protein</fullName>
    </submittedName>
</protein>
<dbReference type="Proteomes" id="UP001362999">
    <property type="component" value="Unassembled WGS sequence"/>
</dbReference>
<evidence type="ECO:0000313" key="1">
    <source>
        <dbReference type="EMBL" id="KAK7046166.1"/>
    </source>
</evidence>
<evidence type="ECO:0000313" key="2">
    <source>
        <dbReference type="Proteomes" id="UP001362999"/>
    </source>
</evidence>
<proteinExistence type="predicted"/>
<keyword evidence="2" id="KW-1185">Reference proteome</keyword>